<dbReference type="InterPro" id="IPR004932">
    <property type="entry name" value="Rer1"/>
</dbReference>
<organism evidence="6">
    <name type="scientific">Sesamum radiatum</name>
    <name type="common">Black benniseed</name>
    <dbReference type="NCBI Taxonomy" id="300843"/>
    <lineage>
        <taxon>Eukaryota</taxon>
        <taxon>Viridiplantae</taxon>
        <taxon>Streptophyta</taxon>
        <taxon>Embryophyta</taxon>
        <taxon>Tracheophyta</taxon>
        <taxon>Spermatophyta</taxon>
        <taxon>Magnoliopsida</taxon>
        <taxon>eudicotyledons</taxon>
        <taxon>Gunneridae</taxon>
        <taxon>Pentapetalae</taxon>
        <taxon>asterids</taxon>
        <taxon>lamiids</taxon>
        <taxon>Lamiales</taxon>
        <taxon>Pedaliaceae</taxon>
        <taxon>Sesamum</taxon>
    </lineage>
</organism>
<keyword evidence="3" id="KW-0812">Transmembrane</keyword>
<keyword evidence="4" id="KW-1133">Transmembrane helix</keyword>
<dbReference type="EMBL" id="JACGWJ010000013">
    <property type="protein sequence ID" value="KAL0377678.1"/>
    <property type="molecule type" value="Genomic_DNA"/>
</dbReference>
<evidence type="ECO:0000256" key="5">
    <source>
        <dbReference type="ARBA" id="ARBA00023136"/>
    </source>
</evidence>
<reference evidence="6" key="2">
    <citation type="journal article" date="2024" name="Plant">
        <title>Genomic evolution and insights into agronomic trait innovations of Sesamum species.</title>
        <authorList>
            <person name="Miao H."/>
            <person name="Wang L."/>
            <person name="Qu L."/>
            <person name="Liu H."/>
            <person name="Sun Y."/>
            <person name="Le M."/>
            <person name="Wang Q."/>
            <person name="Wei S."/>
            <person name="Zheng Y."/>
            <person name="Lin W."/>
            <person name="Duan Y."/>
            <person name="Cao H."/>
            <person name="Xiong S."/>
            <person name="Wang X."/>
            <person name="Wei L."/>
            <person name="Li C."/>
            <person name="Ma Q."/>
            <person name="Ju M."/>
            <person name="Zhao R."/>
            <person name="Li G."/>
            <person name="Mu C."/>
            <person name="Tian Q."/>
            <person name="Mei H."/>
            <person name="Zhang T."/>
            <person name="Gao T."/>
            <person name="Zhang H."/>
        </authorList>
    </citation>
    <scope>NUCLEOTIDE SEQUENCE</scope>
    <source>
        <strain evidence="6">G02</strain>
    </source>
</reference>
<accession>A0AAW2RD28</accession>
<proteinExistence type="inferred from homology"/>
<dbReference type="PANTHER" id="PTHR10743:SF28">
    <property type="entry name" value="PROTEIN RER1C"/>
    <property type="match status" value="1"/>
</dbReference>
<dbReference type="GO" id="GO:0006621">
    <property type="term" value="P:protein retention in ER lumen"/>
    <property type="evidence" value="ECO:0007669"/>
    <property type="project" value="TreeGrafter"/>
</dbReference>
<reference evidence="6" key="1">
    <citation type="submission" date="2020-06" db="EMBL/GenBank/DDBJ databases">
        <authorList>
            <person name="Li T."/>
            <person name="Hu X."/>
            <person name="Zhang T."/>
            <person name="Song X."/>
            <person name="Zhang H."/>
            <person name="Dai N."/>
            <person name="Sheng W."/>
            <person name="Hou X."/>
            <person name="Wei L."/>
        </authorList>
    </citation>
    <scope>NUCLEOTIDE SEQUENCE</scope>
    <source>
        <strain evidence="6">G02</strain>
        <tissue evidence="6">Leaf</tissue>
    </source>
</reference>
<evidence type="ECO:0000313" key="6">
    <source>
        <dbReference type="EMBL" id="KAL0377678.1"/>
    </source>
</evidence>
<dbReference type="GO" id="GO:0005783">
    <property type="term" value="C:endoplasmic reticulum"/>
    <property type="evidence" value="ECO:0007669"/>
    <property type="project" value="GOC"/>
</dbReference>
<dbReference type="Pfam" id="PF03248">
    <property type="entry name" value="Rer1"/>
    <property type="match status" value="1"/>
</dbReference>
<dbReference type="AlphaFoldDB" id="A0AAW2RD28"/>
<dbReference type="GO" id="GO:0000139">
    <property type="term" value="C:Golgi membrane"/>
    <property type="evidence" value="ECO:0007669"/>
    <property type="project" value="TreeGrafter"/>
</dbReference>
<keyword evidence="5" id="KW-0472">Membrane</keyword>
<dbReference type="GO" id="GO:0006890">
    <property type="term" value="P:retrograde vesicle-mediated transport, Golgi to endoplasmic reticulum"/>
    <property type="evidence" value="ECO:0007669"/>
    <property type="project" value="TreeGrafter"/>
</dbReference>
<dbReference type="PANTHER" id="PTHR10743">
    <property type="entry name" value="PROTEIN RER1"/>
    <property type="match status" value="1"/>
</dbReference>
<sequence>MPLVLKFKDYNEIKVPPYPAVEPAPGGSTSTPIPKPPQRPPPPCHCGHWQCCSGTSTLRCPSSYRWIAFVCTAFLYVVRIRDRRILRGVLRPRLYILNLLIEFLSPQVDPEFSDGLTLPTQGIEEFRPLIRRFPELKFYRAFPYVLDNYFSAFWG</sequence>
<comment type="similarity">
    <text evidence="2">Belongs to the RER1 family.</text>
</comment>
<evidence type="ECO:0000256" key="3">
    <source>
        <dbReference type="ARBA" id="ARBA00022692"/>
    </source>
</evidence>
<evidence type="ECO:0000256" key="2">
    <source>
        <dbReference type="ARBA" id="ARBA00006070"/>
    </source>
</evidence>
<comment type="caution">
    <text evidence="6">The sequence shown here is derived from an EMBL/GenBank/DDBJ whole genome shotgun (WGS) entry which is preliminary data.</text>
</comment>
<evidence type="ECO:0000256" key="4">
    <source>
        <dbReference type="ARBA" id="ARBA00022989"/>
    </source>
</evidence>
<gene>
    <name evidence="6" type="ORF">Sradi_3073300</name>
</gene>
<protein>
    <submittedName>
        <fullName evidence="6">Protein RER1A</fullName>
    </submittedName>
</protein>
<evidence type="ECO:0000256" key="1">
    <source>
        <dbReference type="ARBA" id="ARBA00004141"/>
    </source>
</evidence>
<name>A0AAW2RD28_SESRA</name>
<comment type="subcellular location">
    <subcellularLocation>
        <location evidence="1">Membrane</location>
        <topology evidence="1">Multi-pass membrane protein</topology>
    </subcellularLocation>
</comment>